<accession>A0ABU0ZM61</accession>
<dbReference type="PANTHER" id="PTHR31885">
    <property type="entry name" value="GH04784P"/>
    <property type="match status" value="1"/>
</dbReference>
<comment type="similarity">
    <text evidence="2">Belongs to the TMEM86 family.</text>
</comment>
<feature type="transmembrane region" description="Helical" evidence="6">
    <location>
        <begin position="140"/>
        <end position="159"/>
    </location>
</feature>
<evidence type="ECO:0000256" key="5">
    <source>
        <dbReference type="ARBA" id="ARBA00023136"/>
    </source>
</evidence>
<feature type="transmembrane region" description="Helical" evidence="6">
    <location>
        <begin position="194"/>
        <end position="213"/>
    </location>
</feature>
<feature type="transmembrane region" description="Helical" evidence="6">
    <location>
        <begin position="166"/>
        <end position="188"/>
    </location>
</feature>
<evidence type="ECO:0000256" key="7">
    <source>
        <dbReference type="SAM" id="SignalP"/>
    </source>
</evidence>
<dbReference type="InterPro" id="IPR012506">
    <property type="entry name" value="TMEM86B-like"/>
</dbReference>
<comment type="caution">
    <text evidence="8">The sequence shown here is derived from an EMBL/GenBank/DDBJ whole genome shotgun (WGS) entry which is preliminary data.</text>
</comment>
<reference evidence="8 9" key="1">
    <citation type="submission" date="2023-08" db="EMBL/GenBank/DDBJ databases">
        <title>Phytohabitans sansha sp. nov., isolated from marine sediment.</title>
        <authorList>
            <person name="Zhao Y."/>
            <person name="Yi K."/>
        </authorList>
    </citation>
    <scope>NUCLEOTIDE SEQUENCE [LARGE SCALE GENOMIC DNA]</scope>
    <source>
        <strain evidence="8 9">ZYX-F-186</strain>
    </source>
</reference>
<feature type="chain" id="PRO_5045173995" evidence="7">
    <location>
        <begin position="24"/>
        <end position="220"/>
    </location>
</feature>
<name>A0ABU0ZM61_9ACTN</name>
<evidence type="ECO:0000313" key="9">
    <source>
        <dbReference type="Proteomes" id="UP001230908"/>
    </source>
</evidence>
<evidence type="ECO:0000313" key="8">
    <source>
        <dbReference type="EMBL" id="MDQ7908115.1"/>
    </source>
</evidence>
<keyword evidence="9" id="KW-1185">Reference proteome</keyword>
<feature type="signal peptide" evidence="7">
    <location>
        <begin position="1"/>
        <end position="23"/>
    </location>
</feature>
<evidence type="ECO:0000256" key="2">
    <source>
        <dbReference type="ARBA" id="ARBA00007375"/>
    </source>
</evidence>
<proteinExistence type="inferred from homology"/>
<dbReference type="RefSeq" id="WP_308715383.1">
    <property type="nucleotide sequence ID" value="NZ_JAVHUY010000027.1"/>
</dbReference>
<evidence type="ECO:0000256" key="6">
    <source>
        <dbReference type="SAM" id="Phobius"/>
    </source>
</evidence>
<evidence type="ECO:0000256" key="1">
    <source>
        <dbReference type="ARBA" id="ARBA00004141"/>
    </source>
</evidence>
<feature type="transmembrane region" description="Helical" evidence="6">
    <location>
        <begin position="80"/>
        <end position="101"/>
    </location>
</feature>
<keyword evidence="3 6" id="KW-0812">Transmembrane</keyword>
<evidence type="ECO:0000256" key="3">
    <source>
        <dbReference type="ARBA" id="ARBA00022692"/>
    </source>
</evidence>
<keyword evidence="5 6" id="KW-0472">Membrane</keyword>
<keyword evidence="4 6" id="KW-1133">Transmembrane helix</keyword>
<dbReference type="PANTHER" id="PTHR31885:SF6">
    <property type="entry name" value="GH04784P"/>
    <property type="match status" value="1"/>
</dbReference>
<protein>
    <submittedName>
        <fullName evidence="8">Lysoplasmalogenase family protein</fullName>
    </submittedName>
</protein>
<gene>
    <name evidence="8" type="ORF">RB614_26660</name>
</gene>
<comment type="subcellular location">
    <subcellularLocation>
        <location evidence="1">Membrane</location>
        <topology evidence="1">Multi-pass membrane protein</topology>
    </subcellularLocation>
</comment>
<feature type="transmembrane region" description="Helical" evidence="6">
    <location>
        <begin position="113"/>
        <end position="134"/>
    </location>
</feature>
<dbReference type="Proteomes" id="UP001230908">
    <property type="component" value="Unassembled WGS sequence"/>
</dbReference>
<organism evidence="8 9">
    <name type="scientific">Phytohabitans maris</name>
    <dbReference type="NCBI Taxonomy" id="3071409"/>
    <lineage>
        <taxon>Bacteria</taxon>
        <taxon>Bacillati</taxon>
        <taxon>Actinomycetota</taxon>
        <taxon>Actinomycetes</taxon>
        <taxon>Micromonosporales</taxon>
        <taxon>Micromonosporaceae</taxon>
    </lineage>
</organism>
<evidence type="ECO:0000256" key="4">
    <source>
        <dbReference type="ARBA" id="ARBA00022989"/>
    </source>
</evidence>
<dbReference type="Pfam" id="PF07947">
    <property type="entry name" value="YhhN"/>
    <property type="match status" value="1"/>
</dbReference>
<sequence>MSRSRHAALLFAALGTVHVGATAAHNQWLDAATKPLLLPALALYAIAAYRERGARVSRRLLLSLALACAGGVALRADGRAGLIVGMVFFLAAYAIYAAEFIRSGAVGRLRRWPRWLVPLGYGTAVTAAMAWLWYGLSDRGVALPMAGYAALMALMAATATTWGWRVGLGAGLLVASDALIGIGLAEVAEVPGRPALVMATYLLGLALVVDGWTGRALRPG</sequence>
<dbReference type="EMBL" id="JAVHUY010000027">
    <property type="protein sequence ID" value="MDQ7908115.1"/>
    <property type="molecule type" value="Genomic_DNA"/>
</dbReference>
<keyword evidence="7" id="KW-0732">Signal</keyword>